<sequence length="221" mass="24495">MVTKRGRGQAAPKAPRCKGGSISAPQGGESWVERLVRVFYKGDPYCPDADSMRKYLMRTCYPPAVQIHLHLLSLYRLKFLSLSFPLPFSMDSYKLIVEAVGRFVFEGKIVMADLKNHIDRWDPNFKEGAVAAKLFAGLANLLGLKEVSSWALELEDACLHPASPVAIYTTYEKLHIFYVRARLQLWLLIFSAKAAIQQASTAPVAHPPPAPVGDTPAPVVE</sequence>
<keyword evidence="2" id="KW-1185">Reference proteome</keyword>
<accession>A0ACB9RHW3</accession>
<dbReference type="Proteomes" id="UP001057402">
    <property type="component" value="Chromosome 4"/>
</dbReference>
<reference evidence="2" key="1">
    <citation type="journal article" date="2023" name="Front. Plant Sci.">
        <title>Chromosomal-level genome assembly of Melastoma candidum provides insights into trichome evolution.</title>
        <authorList>
            <person name="Zhong Y."/>
            <person name="Wu W."/>
            <person name="Sun C."/>
            <person name="Zou P."/>
            <person name="Liu Y."/>
            <person name="Dai S."/>
            <person name="Zhou R."/>
        </authorList>
    </citation>
    <scope>NUCLEOTIDE SEQUENCE [LARGE SCALE GENOMIC DNA]</scope>
</reference>
<comment type="caution">
    <text evidence="1">The sequence shown here is derived from an EMBL/GenBank/DDBJ whole genome shotgun (WGS) entry which is preliminary data.</text>
</comment>
<proteinExistence type="predicted"/>
<gene>
    <name evidence="1" type="ORF">MLD38_015909</name>
</gene>
<evidence type="ECO:0000313" key="2">
    <source>
        <dbReference type="Proteomes" id="UP001057402"/>
    </source>
</evidence>
<organism evidence="1 2">
    <name type="scientific">Melastoma candidum</name>
    <dbReference type="NCBI Taxonomy" id="119954"/>
    <lineage>
        <taxon>Eukaryota</taxon>
        <taxon>Viridiplantae</taxon>
        <taxon>Streptophyta</taxon>
        <taxon>Embryophyta</taxon>
        <taxon>Tracheophyta</taxon>
        <taxon>Spermatophyta</taxon>
        <taxon>Magnoliopsida</taxon>
        <taxon>eudicotyledons</taxon>
        <taxon>Gunneridae</taxon>
        <taxon>Pentapetalae</taxon>
        <taxon>rosids</taxon>
        <taxon>malvids</taxon>
        <taxon>Myrtales</taxon>
        <taxon>Melastomataceae</taxon>
        <taxon>Melastomatoideae</taxon>
        <taxon>Melastomateae</taxon>
        <taxon>Melastoma</taxon>
    </lineage>
</organism>
<dbReference type="EMBL" id="CM042883">
    <property type="protein sequence ID" value="KAI4378429.1"/>
    <property type="molecule type" value="Genomic_DNA"/>
</dbReference>
<evidence type="ECO:0000313" key="1">
    <source>
        <dbReference type="EMBL" id="KAI4378429.1"/>
    </source>
</evidence>
<protein>
    <submittedName>
        <fullName evidence="1">Uncharacterized protein</fullName>
    </submittedName>
</protein>
<name>A0ACB9RHW3_9MYRT</name>